<keyword evidence="5" id="KW-0472">Membrane</keyword>
<protein>
    <submittedName>
        <fullName evidence="8">cAMP-dependent protein kinase subunit</fullName>
    </submittedName>
</protein>
<name>A0A7J6TT95_PEROL</name>
<dbReference type="CDD" id="cd07995">
    <property type="entry name" value="TPK"/>
    <property type="match status" value="1"/>
</dbReference>
<keyword evidence="5" id="KW-1133">Transmembrane helix</keyword>
<dbReference type="Gene3D" id="3.40.50.10240">
    <property type="entry name" value="Thiamin pyrophosphokinase, catalytic domain"/>
    <property type="match status" value="2"/>
</dbReference>
<keyword evidence="2" id="KW-0547">Nucleotide-binding</keyword>
<dbReference type="InterPro" id="IPR007373">
    <property type="entry name" value="Thiamin_PyroPKinase_B1-bd"/>
</dbReference>
<dbReference type="GO" id="GO:0006772">
    <property type="term" value="P:thiamine metabolic process"/>
    <property type="evidence" value="ECO:0007669"/>
    <property type="project" value="InterPro"/>
</dbReference>
<dbReference type="PANTHER" id="PTHR13622:SF8">
    <property type="entry name" value="THIAMIN PYROPHOSPHOKINASE 1"/>
    <property type="match status" value="1"/>
</dbReference>
<dbReference type="PANTHER" id="PTHR13622">
    <property type="entry name" value="THIAMIN PYROPHOSPHOKINASE"/>
    <property type="match status" value="1"/>
</dbReference>
<dbReference type="Pfam" id="PF04265">
    <property type="entry name" value="TPK_B1_binding"/>
    <property type="match status" value="1"/>
</dbReference>
<accession>A0A7J6TT95</accession>
<feature type="domain" description="Thiamin pyrophosphokinase catalytic" evidence="6">
    <location>
        <begin position="209"/>
        <end position="324"/>
    </location>
</feature>
<sequence>MVVLFRSGEDLVSNFWSTLPTFGIAVGRVRENLASLNEAIVNSISTPQGWERDVAGLVLVVAARNGIPDIGNACCDRTPWSFKSVADNDRACQGALTPTTVASPVRHRDRKDLAILKADTDGDRRRVLVYCDYEGEASPRFLALNRAGREEEIILRSKLKYHKHRLTRRTGVEGKLLFELVWYYFLAYSLLVLLTTLTFALSSSSQPGVRICADGGSNRLYDQFRGQLVPDVIIGDFDSVRPEVIQSFQSSKFGEPLRVIKCSDECNTDLDKCMLYAAYHYNHHPDEYSGGDDEAPPLVAVAGSINYGGRLDHTFSIINSLLTATRGTSKESAGAYAMRLPNKFRPILLDPDCLAMSCASEVLDRPFLNLESALRNLALELRALTVRASPEQFQVLPAGDHSLQLGCPNCLRPERRYYAGVLPVEAPVRSCTTEGLRWNCEDYRLEFGGIISSCNQISETTEMLRIVNSDPVLFTMTLMAEEASSQPSSPVGDVGSSGPMEGFKSFYTSVTGRDEVQLPKPLPE</sequence>
<evidence type="ECO:0000259" key="7">
    <source>
        <dbReference type="Pfam" id="PF04265"/>
    </source>
</evidence>
<feature type="domain" description="Thiamin pyrophosphokinase thiamin-binding" evidence="7">
    <location>
        <begin position="417"/>
        <end position="473"/>
    </location>
</feature>
<dbReference type="Pfam" id="PF04263">
    <property type="entry name" value="TPK_catalytic"/>
    <property type="match status" value="1"/>
</dbReference>
<organism evidence="8 9">
    <name type="scientific">Perkinsus olseni</name>
    <name type="common">Perkinsus atlanticus</name>
    <dbReference type="NCBI Taxonomy" id="32597"/>
    <lineage>
        <taxon>Eukaryota</taxon>
        <taxon>Sar</taxon>
        <taxon>Alveolata</taxon>
        <taxon>Perkinsozoa</taxon>
        <taxon>Perkinsea</taxon>
        <taxon>Perkinsida</taxon>
        <taxon>Perkinsidae</taxon>
        <taxon>Perkinsus</taxon>
    </lineage>
</organism>
<reference evidence="8 9" key="1">
    <citation type="submission" date="2020-04" db="EMBL/GenBank/DDBJ databases">
        <title>Perkinsus olseni comparative genomics.</title>
        <authorList>
            <person name="Bogema D.R."/>
        </authorList>
    </citation>
    <scope>NUCLEOTIDE SEQUENCE [LARGE SCALE GENOMIC DNA]</scope>
    <source>
        <strain evidence="8">ATCC PRA-205</strain>
    </source>
</reference>
<dbReference type="EMBL" id="JABANM010005405">
    <property type="protein sequence ID" value="KAF4747670.1"/>
    <property type="molecule type" value="Genomic_DNA"/>
</dbReference>
<dbReference type="GO" id="GO:0016301">
    <property type="term" value="F:kinase activity"/>
    <property type="evidence" value="ECO:0007669"/>
    <property type="project" value="UniProtKB-KW"/>
</dbReference>
<evidence type="ECO:0000259" key="6">
    <source>
        <dbReference type="Pfam" id="PF04263"/>
    </source>
</evidence>
<feature type="transmembrane region" description="Helical" evidence="5">
    <location>
        <begin position="176"/>
        <end position="201"/>
    </location>
</feature>
<evidence type="ECO:0000256" key="1">
    <source>
        <dbReference type="ARBA" id="ARBA00022679"/>
    </source>
</evidence>
<dbReference type="GO" id="GO:0030975">
    <property type="term" value="F:thiamine binding"/>
    <property type="evidence" value="ECO:0007669"/>
    <property type="project" value="InterPro"/>
</dbReference>
<dbReference type="SUPFAM" id="SSF63862">
    <property type="entry name" value="Thiamin pyrophosphokinase, substrate-binding domain"/>
    <property type="match status" value="1"/>
</dbReference>
<keyword evidence="1" id="KW-0808">Transferase</keyword>
<gene>
    <name evidence="8" type="primary">TPK1_2</name>
    <name evidence="8" type="ORF">FOZ62_023819</name>
</gene>
<dbReference type="InterPro" id="IPR007371">
    <property type="entry name" value="TPK_catalytic"/>
</dbReference>
<dbReference type="Proteomes" id="UP000574390">
    <property type="component" value="Unassembled WGS sequence"/>
</dbReference>
<dbReference type="GO" id="GO:0004788">
    <property type="term" value="F:thiamine diphosphokinase activity"/>
    <property type="evidence" value="ECO:0007669"/>
    <property type="project" value="InterPro"/>
</dbReference>
<proteinExistence type="predicted"/>
<dbReference type="GO" id="GO:0005524">
    <property type="term" value="F:ATP binding"/>
    <property type="evidence" value="ECO:0007669"/>
    <property type="project" value="UniProtKB-KW"/>
</dbReference>
<dbReference type="SUPFAM" id="SSF63999">
    <property type="entry name" value="Thiamin pyrophosphokinase, catalytic domain"/>
    <property type="match status" value="1"/>
</dbReference>
<evidence type="ECO:0000256" key="5">
    <source>
        <dbReference type="SAM" id="Phobius"/>
    </source>
</evidence>
<dbReference type="InterPro" id="IPR036371">
    <property type="entry name" value="TPK_B1-bd_sf"/>
</dbReference>
<evidence type="ECO:0000313" key="9">
    <source>
        <dbReference type="Proteomes" id="UP000574390"/>
    </source>
</evidence>
<dbReference type="Gene3D" id="2.60.120.320">
    <property type="entry name" value="Thiamin pyrophosphokinase, thiamin-binding domain"/>
    <property type="match status" value="1"/>
</dbReference>
<dbReference type="AlphaFoldDB" id="A0A7J6TT95"/>
<evidence type="ECO:0000313" key="8">
    <source>
        <dbReference type="EMBL" id="KAF4747670.1"/>
    </source>
</evidence>
<dbReference type="InterPro" id="IPR036759">
    <property type="entry name" value="TPK_catalytic_sf"/>
</dbReference>
<keyword evidence="3 8" id="KW-0418">Kinase</keyword>
<keyword evidence="4" id="KW-0067">ATP-binding</keyword>
<evidence type="ECO:0000256" key="4">
    <source>
        <dbReference type="ARBA" id="ARBA00022840"/>
    </source>
</evidence>
<dbReference type="InterPro" id="IPR006282">
    <property type="entry name" value="Thi_PPkinase"/>
</dbReference>
<comment type="caution">
    <text evidence="8">The sequence shown here is derived from an EMBL/GenBank/DDBJ whole genome shotgun (WGS) entry which is preliminary data.</text>
</comment>
<keyword evidence="5" id="KW-0812">Transmembrane</keyword>
<dbReference type="GO" id="GO:0009229">
    <property type="term" value="P:thiamine diphosphate biosynthetic process"/>
    <property type="evidence" value="ECO:0007669"/>
    <property type="project" value="InterPro"/>
</dbReference>
<evidence type="ECO:0000256" key="2">
    <source>
        <dbReference type="ARBA" id="ARBA00022741"/>
    </source>
</evidence>
<evidence type="ECO:0000256" key="3">
    <source>
        <dbReference type="ARBA" id="ARBA00022777"/>
    </source>
</evidence>